<reference evidence="1 2" key="1">
    <citation type="journal article" date="2023" name="Plants (Basel)">
        <title>Bridging the Gap: Combining Genomics and Transcriptomics Approaches to Understand Stylosanthes scabra, an Orphan Legume from the Brazilian Caatinga.</title>
        <authorList>
            <person name="Ferreira-Neto J.R.C."/>
            <person name="da Silva M.D."/>
            <person name="Binneck E."/>
            <person name="de Melo N.F."/>
            <person name="da Silva R.H."/>
            <person name="de Melo A.L.T.M."/>
            <person name="Pandolfi V."/>
            <person name="Bustamante F.O."/>
            <person name="Brasileiro-Vidal A.C."/>
            <person name="Benko-Iseppon A.M."/>
        </authorList>
    </citation>
    <scope>NUCLEOTIDE SEQUENCE [LARGE SCALE GENOMIC DNA]</scope>
    <source>
        <tissue evidence="1">Leaves</tissue>
    </source>
</reference>
<protein>
    <submittedName>
        <fullName evidence="1">Uncharacterized protein</fullName>
    </submittedName>
</protein>
<dbReference type="EMBL" id="JASCZI010092900">
    <property type="protein sequence ID" value="MED6152899.1"/>
    <property type="molecule type" value="Genomic_DNA"/>
</dbReference>
<comment type="caution">
    <text evidence="1">The sequence shown here is derived from an EMBL/GenBank/DDBJ whole genome shotgun (WGS) entry which is preliminary data.</text>
</comment>
<accession>A0ABU6TWM3</accession>
<gene>
    <name evidence="1" type="ORF">PIB30_096375</name>
</gene>
<organism evidence="1 2">
    <name type="scientific">Stylosanthes scabra</name>
    <dbReference type="NCBI Taxonomy" id="79078"/>
    <lineage>
        <taxon>Eukaryota</taxon>
        <taxon>Viridiplantae</taxon>
        <taxon>Streptophyta</taxon>
        <taxon>Embryophyta</taxon>
        <taxon>Tracheophyta</taxon>
        <taxon>Spermatophyta</taxon>
        <taxon>Magnoliopsida</taxon>
        <taxon>eudicotyledons</taxon>
        <taxon>Gunneridae</taxon>
        <taxon>Pentapetalae</taxon>
        <taxon>rosids</taxon>
        <taxon>fabids</taxon>
        <taxon>Fabales</taxon>
        <taxon>Fabaceae</taxon>
        <taxon>Papilionoideae</taxon>
        <taxon>50 kb inversion clade</taxon>
        <taxon>dalbergioids sensu lato</taxon>
        <taxon>Dalbergieae</taxon>
        <taxon>Pterocarpus clade</taxon>
        <taxon>Stylosanthes</taxon>
    </lineage>
</organism>
<sequence length="118" mass="12702">MDMAFTFVAVVSNTMPLLSQKAAAVAPVPAVLQNAPSTLHLIQQAGGGCQAFSIIMLHCWWSSQKFSNLNMVLLLPFGLSLGLVVNDQSLLLVVLLAMHEDDPLSIPSLPKPYLFALL</sequence>
<dbReference type="Proteomes" id="UP001341840">
    <property type="component" value="Unassembled WGS sequence"/>
</dbReference>
<name>A0ABU6TWM3_9FABA</name>
<proteinExistence type="predicted"/>
<evidence type="ECO:0000313" key="1">
    <source>
        <dbReference type="EMBL" id="MED6152899.1"/>
    </source>
</evidence>
<evidence type="ECO:0000313" key="2">
    <source>
        <dbReference type="Proteomes" id="UP001341840"/>
    </source>
</evidence>
<keyword evidence="2" id="KW-1185">Reference proteome</keyword>